<gene>
    <name evidence="1" type="ORF">CANARDRAFT_22197</name>
</gene>
<protein>
    <submittedName>
        <fullName evidence="1">Uncharacterized protein</fullName>
    </submittedName>
</protein>
<evidence type="ECO:0000313" key="1">
    <source>
        <dbReference type="EMBL" id="ODV86293.1"/>
    </source>
</evidence>
<dbReference type="AlphaFoldDB" id="A0A1E4T3G1"/>
<proteinExistence type="predicted"/>
<dbReference type="Proteomes" id="UP000094801">
    <property type="component" value="Unassembled WGS sequence"/>
</dbReference>
<organism evidence="1 2">
    <name type="scientific">[Candida] arabinofermentans NRRL YB-2248</name>
    <dbReference type="NCBI Taxonomy" id="983967"/>
    <lineage>
        <taxon>Eukaryota</taxon>
        <taxon>Fungi</taxon>
        <taxon>Dikarya</taxon>
        <taxon>Ascomycota</taxon>
        <taxon>Saccharomycotina</taxon>
        <taxon>Pichiomycetes</taxon>
        <taxon>Pichiales</taxon>
        <taxon>Pichiaceae</taxon>
        <taxon>Ogataea</taxon>
        <taxon>Ogataea/Candida clade</taxon>
    </lineage>
</organism>
<evidence type="ECO:0000313" key="2">
    <source>
        <dbReference type="Proteomes" id="UP000094801"/>
    </source>
</evidence>
<dbReference type="OrthoDB" id="3987799at2759"/>
<reference evidence="2" key="1">
    <citation type="submission" date="2016-04" db="EMBL/GenBank/DDBJ databases">
        <title>Comparative genomics of biotechnologically important yeasts.</title>
        <authorList>
            <consortium name="DOE Joint Genome Institute"/>
            <person name="Riley R."/>
            <person name="Haridas S."/>
            <person name="Wolfe K.H."/>
            <person name="Lopes M.R."/>
            <person name="Hittinger C.T."/>
            <person name="Goker M."/>
            <person name="Salamov A."/>
            <person name="Wisecaver J."/>
            <person name="Long T.M."/>
            <person name="Aerts A.L."/>
            <person name="Barry K."/>
            <person name="Choi C."/>
            <person name="Clum A."/>
            <person name="Coughlan A.Y."/>
            <person name="Deshpande S."/>
            <person name="Douglass A.P."/>
            <person name="Hanson S.J."/>
            <person name="Klenk H.-P."/>
            <person name="Labutti K."/>
            <person name="Lapidus A."/>
            <person name="Lindquist E."/>
            <person name="Lipzen A."/>
            <person name="Meier-Kolthoff J.P."/>
            <person name="Ohm R.A."/>
            <person name="Otillar R.P."/>
            <person name="Pangilinan J."/>
            <person name="Peng Y."/>
            <person name="Rokas A."/>
            <person name="Rosa C.A."/>
            <person name="Scheuner C."/>
            <person name="Sibirny A.A."/>
            <person name="Slot J.C."/>
            <person name="Stielow J.B."/>
            <person name="Sun H."/>
            <person name="Kurtzman C.P."/>
            <person name="Blackwell M."/>
            <person name="Grigoriev I.V."/>
            <person name="Jeffries T.W."/>
        </authorList>
    </citation>
    <scope>NUCLEOTIDE SEQUENCE [LARGE SCALE GENOMIC DNA]</scope>
    <source>
        <strain evidence="2">NRRL YB-2248</strain>
    </source>
</reference>
<dbReference type="EMBL" id="KV453850">
    <property type="protein sequence ID" value="ODV86293.1"/>
    <property type="molecule type" value="Genomic_DNA"/>
</dbReference>
<keyword evidence="2" id="KW-1185">Reference proteome</keyword>
<accession>A0A1E4T3G1</accession>
<sequence length="818" mass="94809">MIYRRGKVRSRQLILSTNYTACCSIRRSVLSSEGKQLMDHAFSSTRNIYNSKKRESRSSDGKMEIPGRLLTLASSVITSYSNQVGRNNMNHHNNSIIKESIKQLEEKAASATIEDHLSHKSIPLLDETSSIGEFLSRPFSETYESSKPFHKLLIGEYKLNFTKETMDQSLDCASDTGSTAYSLIPNLSTLISAGHYKEAVELITTSYNQGVYLTPTEFEQILARISSNKPIAYLFMKLYSSKYELSLMSASSLEILLAITKNNYDYDLHLELYQTYLSKVSDPSPFALLRALIVLINSESISMAVQWFNQSVMMYKNLEPDVLHVYIKTLFRVTSNPSLCYNAYRLWLSKDLPVSIETDAMIYQLLRDNGSNEQFEYVDKLLEKRGRKGLKFEILVTDLDSVLKSAETLKLFYSSGDYQRWLDAFWGDELLTRALHDKLFNIHLKFDDLAKVKEILMMSDDNALFIRRLNRLIKSLVNNKRPDILVPFLIKLHKEVDLKIYDDYILKIWHSCVKKYPHLKQEITEKFIRFVKVKETNGLFLHLVPIFKQRNFDNNRYMSTRQFIIPQITGRPTVDYINSRLKMGIIPRQEEVVTAINLSETLEEVDQLIEIVNSYPKLLKPEDINLKSAIFWKQQLLCKPRPQVSDFLAFYEERSSPMTFYELLKLLKISVKCNEAETSYKVLSDLVTMKPPSESKAMRFVSLLLDFFLSQNKYKNVISVVESVRADKSLTMSPVMLNIMDSLKLQKQKDISLRQSVNLNSDPHEEFRRKLDHQVIQYLDETKVDLSDKIYDQKLTFLKNVDSWLLDLAAWVKHDVGR</sequence>
<name>A0A1E4T3G1_9ASCO</name>